<dbReference type="InterPro" id="IPR006379">
    <property type="entry name" value="HAD-SF_hydro_IIB"/>
</dbReference>
<dbReference type="NCBIfam" id="TIGR01484">
    <property type="entry name" value="HAD-SF-IIB"/>
    <property type="match status" value="1"/>
</dbReference>
<dbReference type="GO" id="GO:0016787">
    <property type="term" value="F:hydrolase activity"/>
    <property type="evidence" value="ECO:0007669"/>
    <property type="project" value="UniProtKB-KW"/>
</dbReference>
<dbReference type="SFLD" id="SFLDS00003">
    <property type="entry name" value="Haloacid_Dehalogenase"/>
    <property type="match status" value="1"/>
</dbReference>
<gene>
    <name evidence="1" type="ORF">ACFS1K_03520</name>
</gene>
<dbReference type="EMBL" id="JBHUOK010000008">
    <property type="protein sequence ID" value="MFD2788826.1"/>
    <property type="molecule type" value="Genomic_DNA"/>
</dbReference>
<accession>A0ABW5VCV1</accession>
<dbReference type="Gene3D" id="3.40.50.1000">
    <property type="entry name" value="HAD superfamily/HAD-like"/>
    <property type="match status" value="1"/>
</dbReference>
<proteinExistence type="predicted"/>
<dbReference type="Pfam" id="PF08282">
    <property type="entry name" value="Hydrolase_3"/>
    <property type="match status" value="1"/>
</dbReference>
<dbReference type="InterPro" id="IPR036412">
    <property type="entry name" value="HAD-like_sf"/>
</dbReference>
<dbReference type="Gene3D" id="3.30.1240.10">
    <property type="match status" value="1"/>
</dbReference>
<keyword evidence="1" id="KW-0378">Hydrolase</keyword>
<keyword evidence="2" id="KW-1185">Reference proteome</keyword>
<name>A0ABW5VCV1_9FLAO</name>
<evidence type="ECO:0000313" key="1">
    <source>
        <dbReference type="EMBL" id="MFD2788826.1"/>
    </source>
</evidence>
<sequence length="276" mass="31314">MDLSKVRMVVTDMDGTLLNTNHEVSSKFFTLFQQLKEKDIIFVAASGRQYNSIVEKLDAIKDDIIVVAENGAYIRKQQKEMLATPLENGTIKEVLDILKDTSGIHTVLCGKENAYIDGESELFRTKLKEYYSEFSIIDDLSTFKGEILKIALYHSVNSEKHIYPLVKHLESKLKVKVSGENWLDLSNMNAHKGYALEQLQRKYGISKEETMVFGDYNNDLEMLTMGHFSFAMANAHPNVIETANFMTSSNDDFGVERVLEQLVLSKTKNASYTNTP</sequence>
<comment type="caution">
    <text evidence="1">The sequence shown here is derived from an EMBL/GenBank/DDBJ whole genome shotgun (WGS) entry which is preliminary data.</text>
</comment>
<dbReference type="CDD" id="cd07518">
    <property type="entry name" value="HAD_YbiV-Like"/>
    <property type="match status" value="1"/>
</dbReference>
<dbReference type="PANTHER" id="PTHR10000">
    <property type="entry name" value="PHOSPHOSERINE PHOSPHATASE"/>
    <property type="match status" value="1"/>
</dbReference>
<dbReference type="SFLD" id="SFLDG01144">
    <property type="entry name" value="C2.B.4:_PGP_Like"/>
    <property type="match status" value="1"/>
</dbReference>
<dbReference type="InterPro" id="IPR000150">
    <property type="entry name" value="Cof"/>
</dbReference>
<protein>
    <submittedName>
        <fullName evidence="1">HAD family hydrolase</fullName>
        <ecNumber evidence="1">3.1.3.-</ecNumber>
    </submittedName>
</protein>
<dbReference type="SFLD" id="SFLDG01140">
    <property type="entry name" value="C2.B:_Phosphomannomutase_and_P"/>
    <property type="match status" value="1"/>
</dbReference>
<reference evidence="2" key="1">
    <citation type="journal article" date="2019" name="Int. J. Syst. Evol. Microbiol.">
        <title>The Global Catalogue of Microorganisms (GCM) 10K type strain sequencing project: providing services to taxonomists for standard genome sequencing and annotation.</title>
        <authorList>
            <consortium name="The Broad Institute Genomics Platform"/>
            <consortium name="The Broad Institute Genome Sequencing Center for Infectious Disease"/>
            <person name="Wu L."/>
            <person name="Ma J."/>
        </authorList>
    </citation>
    <scope>NUCLEOTIDE SEQUENCE [LARGE SCALE GENOMIC DNA]</scope>
    <source>
        <strain evidence="2">KCTC 52924</strain>
    </source>
</reference>
<dbReference type="PANTHER" id="PTHR10000:SF53">
    <property type="entry name" value="5-AMINO-6-(5-PHOSPHO-D-RIBITYLAMINO)URACIL PHOSPHATASE YBJI-RELATED"/>
    <property type="match status" value="1"/>
</dbReference>
<dbReference type="InterPro" id="IPR023214">
    <property type="entry name" value="HAD_sf"/>
</dbReference>
<organism evidence="1 2">
    <name type="scientific">Arenibacter antarcticus</name>
    <dbReference type="NCBI Taxonomy" id="2040469"/>
    <lineage>
        <taxon>Bacteria</taxon>
        <taxon>Pseudomonadati</taxon>
        <taxon>Bacteroidota</taxon>
        <taxon>Flavobacteriia</taxon>
        <taxon>Flavobacteriales</taxon>
        <taxon>Flavobacteriaceae</taxon>
        <taxon>Arenibacter</taxon>
    </lineage>
</organism>
<evidence type="ECO:0000313" key="2">
    <source>
        <dbReference type="Proteomes" id="UP001597532"/>
    </source>
</evidence>
<dbReference type="SUPFAM" id="SSF56784">
    <property type="entry name" value="HAD-like"/>
    <property type="match status" value="1"/>
</dbReference>
<dbReference type="EC" id="3.1.3.-" evidence="1"/>
<dbReference type="NCBIfam" id="TIGR00099">
    <property type="entry name" value="Cof-subfamily"/>
    <property type="match status" value="1"/>
</dbReference>
<dbReference type="RefSeq" id="WP_251809124.1">
    <property type="nucleotide sequence ID" value="NZ_CP166679.1"/>
</dbReference>
<dbReference type="Proteomes" id="UP001597532">
    <property type="component" value="Unassembled WGS sequence"/>
</dbReference>